<sequence length="58" mass="6408">MARLREPDKGIGGSCFINTETALKPMELFSSLAAGCLCFKAADCFIFLLFLYALTRIQ</sequence>
<reference evidence="2" key="1">
    <citation type="submission" date="2014-09" db="EMBL/GenBank/DDBJ databases">
        <authorList>
            <person name="Magalhaes I.L.F."/>
            <person name="Oliveira U."/>
            <person name="Santos F.R."/>
            <person name="Vidigal T.H.D.A."/>
            <person name="Brescovit A.D."/>
            <person name="Santos A.J."/>
        </authorList>
    </citation>
    <scope>NUCLEOTIDE SEQUENCE</scope>
    <source>
        <tissue evidence="2">Shoot tissue taken approximately 20 cm above the soil surface</tissue>
    </source>
</reference>
<protein>
    <submittedName>
        <fullName evidence="2">Uncharacterized protein</fullName>
    </submittedName>
</protein>
<feature type="transmembrane region" description="Helical" evidence="1">
    <location>
        <begin position="32"/>
        <end position="54"/>
    </location>
</feature>
<organism evidence="2">
    <name type="scientific">Arundo donax</name>
    <name type="common">Giant reed</name>
    <name type="synonym">Donax arundinaceus</name>
    <dbReference type="NCBI Taxonomy" id="35708"/>
    <lineage>
        <taxon>Eukaryota</taxon>
        <taxon>Viridiplantae</taxon>
        <taxon>Streptophyta</taxon>
        <taxon>Embryophyta</taxon>
        <taxon>Tracheophyta</taxon>
        <taxon>Spermatophyta</taxon>
        <taxon>Magnoliopsida</taxon>
        <taxon>Liliopsida</taxon>
        <taxon>Poales</taxon>
        <taxon>Poaceae</taxon>
        <taxon>PACMAD clade</taxon>
        <taxon>Arundinoideae</taxon>
        <taxon>Arundineae</taxon>
        <taxon>Arundo</taxon>
    </lineage>
</organism>
<keyword evidence="1" id="KW-0472">Membrane</keyword>
<dbReference type="EMBL" id="GBRH01279107">
    <property type="protein sequence ID" value="JAD18788.1"/>
    <property type="molecule type" value="Transcribed_RNA"/>
</dbReference>
<evidence type="ECO:0000256" key="1">
    <source>
        <dbReference type="SAM" id="Phobius"/>
    </source>
</evidence>
<keyword evidence="1" id="KW-0812">Transmembrane</keyword>
<name>A0A0A8Y199_ARUDO</name>
<keyword evidence="1" id="KW-1133">Transmembrane helix</keyword>
<accession>A0A0A8Y199</accession>
<proteinExistence type="predicted"/>
<evidence type="ECO:0000313" key="2">
    <source>
        <dbReference type="EMBL" id="JAD18788.1"/>
    </source>
</evidence>
<reference evidence="2" key="2">
    <citation type="journal article" date="2015" name="Data Brief">
        <title>Shoot transcriptome of the giant reed, Arundo donax.</title>
        <authorList>
            <person name="Barrero R.A."/>
            <person name="Guerrero F.D."/>
            <person name="Moolhuijzen P."/>
            <person name="Goolsby J.A."/>
            <person name="Tidwell J."/>
            <person name="Bellgard S.E."/>
            <person name="Bellgard M.I."/>
        </authorList>
    </citation>
    <scope>NUCLEOTIDE SEQUENCE</scope>
    <source>
        <tissue evidence="2">Shoot tissue taken approximately 20 cm above the soil surface</tissue>
    </source>
</reference>
<dbReference type="AlphaFoldDB" id="A0A0A8Y199"/>